<sequence>MHFSRFSLGGAIALALFATASPASATEEDFNIWTGQFIVVDLNEEGDWFVRGEAQERFTDDADRLGQLLLRSLVGYRINDRVSIGGGYAYILTDPVGPVEVNEHRFYQELNVRLVETSGGLTIDSRTRLEQRTFEEGDQTAWRFRNFVQLRASITQNNKVIAYTEPFIELNETEFQRGGLSVWRNFVGVSFPLAEGIEVVPGYLNQYVIRDGEDRIDHIANVNLFLNF</sequence>
<dbReference type="EMBL" id="JACXLC010000001">
    <property type="protein sequence ID" value="MBD2840816.1"/>
    <property type="molecule type" value="Genomic_DNA"/>
</dbReference>
<feature type="chain" id="PRO_5045282369" evidence="1">
    <location>
        <begin position="26"/>
        <end position="228"/>
    </location>
</feature>
<dbReference type="InterPro" id="IPR019619">
    <property type="entry name" value="DUF2490"/>
</dbReference>
<keyword evidence="3" id="KW-1185">Reference proteome</keyword>
<keyword evidence="1" id="KW-0732">Signal</keyword>
<accession>A0ABR8KKK5</accession>
<name>A0ABR8KKK5_9SPHN</name>
<evidence type="ECO:0000313" key="2">
    <source>
        <dbReference type="EMBL" id="MBD2840816.1"/>
    </source>
</evidence>
<feature type="signal peptide" evidence="1">
    <location>
        <begin position="1"/>
        <end position="25"/>
    </location>
</feature>
<proteinExistence type="predicted"/>
<evidence type="ECO:0000256" key="1">
    <source>
        <dbReference type="SAM" id="SignalP"/>
    </source>
</evidence>
<dbReference type="Pfam" id="PF10677">
    <property type="entry name" value="DUF2490"/>
    <property type="match status" value="1"/>
</dbReference>
<protein>
    <submittedName>
        <fullName evidence="2">DUF2490 domain-containing protein</fullName>
    </submittedName>
</protein>
<gene>
    <name evidence="2" type="ORF">IB285_00945</name>
</gene>
<reference evidence="2 3" key="1">
    <citation type="submission" date="2020-09" db="EMBL/GenBank/DDBJ databases">
        <authorList>
            <person name="Yoon J.-W."/>
        </authorList>
    </citation>
    <scope>NUCLEOTIDE SEQUENCE [LARGE SCALE GENOMIC DNA]</scope>
    <source>
        <strain evidence="2 3">KMU-140</strain>
    </source>
</reference>
<organism evidence="2 3">
    <name type="scientific">Erythrobacter rubeus</name>
    <dbReference type="NCBI Taxonomy" id="2760803"/>
    <lineage>
        <taxon>Bacteria</taxon>
        <taxon>Pseudomonadati</taxon>
        <taxon>Pseudomonadota</taxon>
        <taxon>Alphaproteobacteria</taxon>
        <taxon>Sphingomonadales</taxon>
        <taxon>Erythrobacteraceae</taxon>
        <taxon>Erythrobacter/Porphyrobacter group</taxon>
        <taxon>Erythrobacter</taxon>
    </lineage>
</organism>
<comment type="caution">
    <text evidence="2">The sequence shown here is derived from an EMBL/GenBank/DDBJ whole genome shotgun (WGS) entry which is preliminary data.</text>
</comment>
<evidence type="ECO:0000313" key="3">
    <source>
        <dbReference type="Proteomes" id="UP000635384"/>
    </source>
</evidence>
<dbReference type="Proteomes" id="UP000635384">
    <property type="component" value="Unassembled WGS sequence"/>
</dbReference>